<dbReference type="AlphaFoldDB" id="W0DFB6"/>
<dbReference type="Pfam" id="PF13490">
    <property type="entry name" value="zf-HC2"/>
    <property type="match status" value="1"/>
</dbReference>
<dbReference type="RefSeq" id="WP_006746430.1">
    <property type="nucleotide sequence ID" value="NZ_CP007029.1"/>
</dbReference>
<dbReference type="InterPro" id="IPR027383">
    <property type="entry name" value="Znf_put"/>
</dbReference>
<dbReference type="OrthoDB" id="3267840at2"/>
<keyword evidence="3" id="KW-1185">Reference proteome</keyword>
<organism evidence="2 3">
    <name type="scientific">Thioalkalivibrio paradoxus ARh 1</name>
    <dbReference type="NCBI Taxonomy" id="713585"/>
    <lineage>
        <taxon>Bacteria</taxon>
        <taxon>Pseudomonadati</taxon>
        <taxon>Pseudomonadota</taxon>
        <taxon>Gammaproteobacteria</taxon>
        <taxon>Chromatiales</taxon>
        <taxon>Ectothiorhodospiraceae</taxon>
        <taxon>Thioalkalivibrio</taxon>
    </lineage>
</organism>
<name>W0DFB6_9GAMM</name>
<evidence type="ECO:0000259" key="1">
    <source>
        <dbReference type="Pfam" id="PF13490"/>
    </source>
</evidence>
<gene>
    <name evidence="2" type="ORF">THITH_00795</name>
</gene>
<dbReference type="EMBL" id="CP007029">
    <property type="protein sequence ID" value="AHE97056.1"/>
    <property type="molecule type" value="Genomic_DNA"/>
</dbReference>
<dbReference type="KEGG" id="tti:THITH_00795"/>
<sequence length="78" mass="9524">MTAHEINCEEVIRLLFEYLDRELDPSRTSDIDRHLERCRECFSRAEFEKKLRARVHAAAEDEAPPRLRRRVRRLIERF</sequence>
<accession>W0DFB6</accession>
<protein>
    <submittedName>
        <fullName evidence="2">Anti-sigma factor</fullName>
    </submittedName>
</protein>
<feature type="domain" description="Putative zinc-finger" evidence="1">
    <location>
        <begin position="8"/>
        <end position="41"/>
    </location>
</feature>
<dbReference type="HOGENOM" id="CLU_155928_1_2_6"/>
<reference evidence="2 3" key="1">
    <citation type="submission" date="2013-12" db="EMBL/GenBank/DDBJ databases">
        <authorList>
            <consortium name="DOE Joint Genome Institute"/>
            <person name="Muyzer G."/>
            <person name="Huntemann M."/>
            <person name="Han J."/>
            <person name="Chen A."/>
            <person name="Kyrpides N."/>
            <person name="Mavromatis K."/>
            <person name="Markowitz V."/>
            <person name="Palaniappan K."/>
            <person name="Ivanova N."/>
            <person name="Schaumberg A."/>
            <person name="Pati A."/>
            <person name="Liolios K."/>
            <person name="Nordberg H.P."/>
            <person name="Cantor M.N."/>
            <person name="Hua S.X."/>
            <person name="Woyke T."/>
        </authorList>
    </citation>
    <scope>NUCLEOTIDE SEQUENCE [LARGE SCALE GENOMIC DNA]</scope>
    <source>
        <strain evidence="2 3">ARh 1</strain>
    </source>
</reference>
<proteinExistence type="predicted"/>
<dbReference type="Proteomes" id="UP000005289">
    <property type="component" value="Chromosome"/>
</dbReference>
<evidence type="ECO:0000313" key="3">
    <source>
        <dbReference type="Proteomes" id="UP000005289"/>
    </source>
</evidence>
<evidence type="ECO:0000313" key="2">
    <source>
        <dbReference type="EMBL" id="AHE97056.1"/>
    </source>
</evidence>
<dbReference type="STRING" id="713585.THITH_00795"/>